<gene>
    <name evidence="2" type="ORF">I553_10278</name>
</gene>
<feature type="compositionally biased region" description="Low complexity" evidence="1">
    <location>
        <begin position="50"/>
        <end position="66"/>
    </location>
</feature>
<comment type="caution">
    <text evidence="2">The sequence shown here is derived from an EMBL/GenBank/DDBJ whole genome shotgun (WGS) entry which is preliminary data.</text>
</comment>
<name>X8AM50_MYCXE</name>
<accession>X8AM50</accession>
<evidence type="ECO:0000256" key="1">
    <source>
        <dbReference type="SAM" id="MobiDB-lite"/>
    </source>
</evidence>
<feature type="compositionally biased region" description="Polar residues" evidence="1">
    <location>
        <begin position="33"/>
        <end position="42"/>
    </location>
</feature>
<protein>
    <submittedName>
        <fullName evidence="2">ABC-type dipeptide transport system, periplasmic component domain protein</fullName>
    </submittedName>
</protein>
<dbReference type="EMBL" id="JAOB01000053">
    <property type="protein sequence ID" value="EUA32669.1"/>
    <property type="molecule type" value="Genomic_DNA"/>
</dbReference>
<reference evidence="2" key="1">
    <citation type="submission" date="2014-01" db="EMBL/GenBank/DDBJ databases">
        <authorList>
            <person name="Brown-Elliot B."/>
            <person name="Wallace R."/>
            <person name="Lenaerts A."/>
            <person name="Ordway D."/>
            <person name="DeGroote M.A."/>
            <person name="Parker T."/>
            <person name="Sizemore C."/>
            <person name="Tallon L.J."/>
            <person name="Sadzewicz L.K."/>
            <person name="Sengamalay N."/>
            <person name="Fraser C.M."/>
            <person name="Hine E."/>
            <person name="Shefchek K.A."/>
            <person name="Das S.P."/>
            <person name="Tettelin H."/>
        </authorList>
    </citation>
    <scope>NUCLEOTIDE SEQUENCE [LARGE SCALE GENOMIC DNA]</scope>
    <source>
        <strain evidence="2">4042</strain>
    </source>
</reference>
<feature type="region of interest" description="Disordered" evidence="1">
    <location>
        <begin position="31"/>
        <end position="76"/>
    </location>
</feature>
<organism evidence="2">
    <name type="scientific">Mycobacterium xenopi 4042</name>
    <dbReference type="NCBI Taxonomy" id="1299334"/>
    <lineage>
        <taxon>Bacteria</taxon>
        <taxon>Bacillati</taxon>
        <taxon>Actinomycetota</taxon>
        <taxon>Actinomycetes</taxon>
        <taxon>Mycobacteriales</taxon>
        <taxon>Mycobacteriaceae</taxon>
        <taxon>Mycobacterium</taxon>
    </lineage>
</organism>
<proteinExistence type="predicted"/>
<dbReference type="PATRIC" id="fig|1299334.3.peg.5642"/>
<dbReference type="AlphaFoldDB" id="X8AM50"/>
<evidence type="ECO:0000313" key="2">
    <source>
        <dbReference type="EMBL" id="EUA32669.1"/>
    </source>
</evidence>
<sequence length="76" mass="7916">MSYNTNTVTGAASAGAQAFARTLIGFGYHGRTGKSSLTTTSGPYRWSAGRRWSSTTRSPTTPSIPTAGPSPATTWC</sequence>